<dbReference type="FunFam" id="3.40.640.10:FF:000030">
    <property type="entry name" value="Low-specificity L-threonine aldolase"/>
    <property type="match status" value="1"/>
</dbReference>
<dbReference type="PIRSF" id="PIRSF017617">
    <property type="entry name" value="Thr_aldolase"/>
    <property type="match status" value="1"/>
</dbReference>
<reference evidence="9 10" key="1">
    <citation type="submission" date="2019-06" db="EMBL/GenBank/DDBJ databases">
        <authorList>
            <person name="Rodrigo-Torres L."/>
            <person name="Arahal R. D."/>
            <person name="Lucena T."/>
        </authorList>
    </citation>
    <scope>NUCLEOTIDE SEQUENCE [LARGE SCALE GENOMIC DNA]</scope>
    <source>
        <strain evidence="9 10">SW08-7</strain>
    </source>
</reference>
<gene>
    <name evidence="9" type="primary">ltaA</name>
    <name evidence="9" type="ORF">MTDSW087_04625</name>
</gene>
<keyword evidence="4" id="KW-0663">Pyridoxal phosphate</keyword>
<dbReference type="Gene3D" id="3.40.640.10">
    <property type="entry name" value="Type I PLP-dependent aspartate aminotransferase-like (Major domain)"/>
    <property type="match status" value="1"/>
</dbReference>
<dbReference type="InterPro" id="IPR015424">
    <property type="entry name" value="PyrdxlP-dep_Trfase"/>
</dbReference>
<dbReference type="InterPro" id="IPR015422">
    <property type="entry name" value="PyrdxlP-dep_Trfase_small"/>
</dbReference>
<evidence type="ECO:0000256" key="2">
    <source>
        <dbReference type="ARBA" id="ARBA00006966"/>
    </source>
</evidence>
<dbReference type="Gene3D" id="3.90.1150.10">
    <property type="entry name" value="Aspartate Aminotransferase, domain 1"/>
    <property type="match status" value="1"/>
</dbReference>
<dbReference type="SUPFAM" id="SSF53383">
    <property type="entry name" value="PLP-dependent transferases"/>
    <property type="match status" value="1"/>
</dbReference>
<feature type="modified residue" description="N6-(pyridoxal phosphate)lysine" evidence="6">
    <location>
        <position position="200"/>
    </location>
</feature>
<dbReference type="InterPro" id="IPR001597">
    <property type="entry name" value="ArAA_b-elim_lyase/Thr_aldolase"/>
</dbReference>
<evidence type="ECO:0000313" key="10">
    <source>
        <dbReference type="Proteomes" id="UP000401717"/>
    </source>
</evidence>
<dbReference type="NCBIfam" id="NF041359">
    <property type="entry name" value="GntG_guanitoxin"/>
    <property type="match status" value="1"/>
</dbReference>
<dbReference type="EMBL" id="CABFVH010000042">
    <property type="protein sequence ID" value="VUF14899.1"/>
    <property type="molecule type" value="Genomic_DNA"/>
</dbReference>
<dbReference type="GO" id="GO:0006545">
    <property type="term" value="P:glycine biosynthetic process"/>
    <property type="evidence" value="ECO:0007669"/>
    <property type="project" value="TreeGrafter"/>
</dbReference>
<dbReference type="Pfam" id="PF01212">
    <property type="entry name" value="Beta_elim_lyase"/>
    <property type="match status" value="1"/>
</dbReference>
<feature type="domain" description="Aromatic amino acid beta-eliminating lyase/threonine aldolase" evidence="8">
    <location>
        <begin position="4"/>
        <end position="286"/>
    </location>
</feature>
<evidence type="ECO:0000256" key="4">
    <source>
        <dbReference type="ARBA" id="ARBA00022898"/>
    </source>
</evidence>
<evidence type="ECO:0000259" key="8">
    <source>
        <dbReference type="Pfam" id="PF01212"/>
    </source>
</evidence>
<dbReference type="AlphaFoldDB" id="A0A564G312"/>
<keyword evidence="5 9" id="KW-0456">Lyase</keyword>
<evidence type="ECO:0000313" key="9">
    <source>
        <dbReference type="EMBL" id="VUF14899.1"/>
    </source>
</evidence>
<dbReference type="InterPro" id="IPR015421">
    <property type="entry name" value="PyrdxlP-dep_Trfase_major"/>
</dbReference>
<comment type="cofactor">
    <cofactor evidence="1">
        <name>pyridoxal 5'-phosphate</name>
        <dbReference type="ChEBI" id="CHEBI:597326"/>
    </cofactor>
</comment>
<evidence type="ECO:0000256" key="5">
    <source>
        <dbReference type="ARBA" id="ARBA00023239"/>
    </source>
</evidence>
<accession>A0A564G312</accession>
<feature type="region of interest" description="Disordered" evidence="7">
    <location>
        <begin position="346"/>
        <end position="377"/>
    </location>
</feature>
<dbReference type="GO" id="GO:0005829">
    <property type="term" value="C:cytosol"/>
    <property type="evidence" value="ECO:0007669"/>
    <property type="project" value="TreeGrafter"/>
</dbReference>
<sequence length="377" mass="39539">MTVDLFSDTQTRPTPGMREAMARAEVGDEQSGSDPTTNALCARVADLLGMEDAVFMPSGTMCNLAAILVQTRAGDEIIVDDQSHIYNTEAAGAAAIGGVSVRPLPTRNGLYTPEQAEAAIRTPQRTAPRSALISIEQTTSFSGGSIWDLGTMRAIRDIARDRGLKAHIDGARLLNAVAATGIPARAYAEGFDSAWIDLSKGLGCPVGAVLCGTKAFVTEAWRWKYRLGGAMRQSGVLAAAGLYALDHHLDQLAEDNANARRLREGLEGAPGLAFEPEAGQSNILSFSVAGLDVPAAVFAEACLAHGVRIRAIGEQIRATTHLDVDCAGIARAVAVIRAQADAFARTRDSEGTSPFGGVSGRSPDGHFQGSALDPRKG</sequence>
<comment type="similarity">
    <text evidence="2">Belongs to the threonine aldolase family.</text>
</comment>
<organism evidence="9 10">
    <name type="scientific">Methylobacterium dankookense</name>
    <dbReference type="NCBI Taxonomy" id="560405"/>
    <lineage>
        <taxon>Bacteria</taxon>
        <taxon>Pseudomonadati</taxon>
        <taxon>Pseudomonadota</taxon>
        <taxon>Alphaproteobacteria</taxon>
        <taxon>Hyphomicrobiales</taxon>
        <taxon>Methylobacteriaceae</taxon>
        <taxon>Methylobacterium</taxon>
    </lineage>
</organism>
<dbReference type="EC" id="4.1.2.49" evidence="9"/>
<comment type="subunit">
    <text evidence="3">Homotetramer.</text>
</comment>
<protein>
    <submittedName>
        <fullName evidence="9">L-allo-threonine aldolase</fullName>
        <ecNumber evidence="9">4.1.2.49</ecNumber>
    </submittedName>
</protein>
<evidence type="ECO:0000256" key="6">
    <source>
        <dbReference type="PIRSR" id="PIRSR017617-1"/>
    </source>
</evidence>
<dbReference type="InterPro" id="IPR023603">
    <property type="entry name" value="Low_specificity_L-TA-like"/>
</dbReference>
<evidence type="ECO:0000256" key="7">
    <source>
        <dbReference type="SAM" id="MobiDB-lite"/>
    </source>
</evidence>
<name>A0A564G312_9HYPH</name>
<dbReference type="PANTHER" id="PTHR48097:SF9">
    <property type="entry name" value="L-THREONINE ALDOLASE"/>
    <property type="match status" value="1"/>
</dbReference>
<dbReference type="GO" id="GO:0008732">
    <property type="term" value="F:L-allo-threonine aldolase activity"/>
    <property type="evidence" value="ECO:0007669"/>
    <property type="project" value="UniProtKB-EC"/>
</dbReference>
<evidence type="ECO:0000256" key="3">
    <source>
        <dbReference type="ARBA" id="ARBA00011881"/>
    </source>
</evidence>
<dbReference type="Proteomes" id="UP000401717">
    <property type="component" value="Unassembled WGS sequence"/>
</dbReference>
<proteinExistence type="inferred from homology"/>
<dbReference type="GO" id="GO:0006567">
    <property type="term" value="P:L-threonine catabolic process"/>
    <property type="evidence" value="ECO:0007669"/>
    <property type="project" value="TreeGrafter"/>
</dbReference>
<dbReference type="RefSeq" id="WP_280525287.1">
    <property type="nucleotide sequence ID" value="NZ_CABFVH010000042.1"/>
</dbReference>
<dbReference type="PANTHER" id="PTHR48097">
    <property type="entry name" value="L-THREONINE ALDOLASE-RELATED"/>
    <property type="match status" value="1"/>
</dbReference>
<evidence type="ECO:0000256" key="1">
    <source>
        <dbReference type="ARBA" id="ARBA00001933"/>
    </source>
</evidence>